<reference evidence="3 4" key="1">
    <citation type="submission" date="2016-09" db="EMBL/GenBank/DDBJ databases">
        <title>Complete genome sequencing of Streptomyces lydicus 103 and metabolic pathways analysis of antibiotic biosynthesis.</title>
        <authorList>
            <person name="Jia N."/>
            <person name="Ding M.-Z."/>
            <person name="Gao F."/>
            <person name="Yuan Y.-J."/>
        </authorList>
    </citation>
    <scope>NUCLEOTIDE SEQUENCE [LARGE SCALE GENOMIC DNA]</scope>
    <source>
        <strain evidence="3 4">103</strain>
    </source>
</reference>
<sequence length="186" mass="21002">MQRMTRRGIQWLSAVADDPVMCRAHWADDPRRPYTLPTGRLFDVVVMSQRLGMETFDQLVRREMPLGPVMMDRRAKQIGFLLSSKSRARFTRLLSLETATPPEYRYLDAGSFVVVPGPMPMADDRHQWLRAPIRRPEASPLRTASLAVMFAAAAALIERADRYGVQYPSPGAAGPEDSERVSDRAQ</sequence>
<dbReference type="Proteomes" id="UP000094094">
    <property type="component" value="Chromosome"/>
</dbReference>
<proteinExistence type="predicted"/>
<dbReference type="AlphaFoldDB" id="A0A1D7VF38"/>
<feature type="domain" description="DNA primase/polymerase bifunctional N-terminal" evidence="2">
    <location>
        <begin position="10"/>
        <end position="140"/>
    </location>
</feature>
<dbReference type="OrthoDB" id="4350531at2"/>
<organism evidence="3 4">
    <name type="scientific">Streptomyces lydicus</name>
    <dbReference type="NCBI Taxonomy" id="47763"/>
    <lineage>
        <taxon>Bacteria</taxon>
        <taxon>Bacillati</taxon>
        <taxon>Actinomycetota</taxon>
        <taxon>Actinomycetes</taxon>
        <taxon>Kitasatosporales</taxon>
        <taxon>Streptomycetaceae</taxon>
        <taxon>Streptomyces</taxon>
    </lineage>
</organism>
<protein>
    <recommendedName>
        <fullName evidence="2">DNA primase/polymerase bifunctional N-terminal domain-containing protein</fullName>
    </recommendedName>
</protein>
<keyword evidence="4" id="KW-1185">Reference proteome</keyword>
<evidence type="ECO:0000256" key="1">
    <source>
        <dbReference type="SAM" id="MobiDB-lite"/>
    </source>
</evidence>
<dbReference type="InterPro" id="IPR015330">
    <property type="entry name" value="DNA_primase/pol_bifunc_N"/>
</dbReference>
<evidence type="ECO:0000313" key="4">
    <source>
        <dbReference type="Proteomes" id="UP000094094"/>
    </source>
</evidence>
<evidence type="ECO:0000313" key="3">
    <source>
        <dbReference type="EMBL" id="AOP45350.1"/>
    </source>
</evidence>
<dbReference type="EMBL" id="CP017157">
    <property type="protein sequence ID" value="AOP45350.1"/>
    <property type="molecule type" value="Genomic_DNA"/>
</dbReference>
<feature type="region of interest" description="Disordered" evidence="1">
    <location>
        <begin position="166"/>
        <end position="186"/>
    </location>
</feature>
<dbReference type="KEGG" id="slc:SL103_03025"/>
<accession>A0A1D7VF38</accession>
<feature type="compositionally biased region" description="Basic and acidic residues" evidence="1">
    <location>
        <begin position="177"/>
        <end position="186"/>
    </location>
</feature>
<name>A0A1D7VF38_9ACTN</name>
<gene>
    <name evidence="3" type="ORF">SL103_03025</name>
</gene>
<dbReference type="Pfam" id="PF09250">
    <property type="entry name" value="Prim-Pol"/>
    <property type="match status" value="1"/>
</dbReference>
<evidence type="ECO:0000259" key="2">
    <source>
        <dbReference type="Pfam" id="PF09250"/>
    </source>
</evidence>